<dbReference type="Pfam" id="PF00995">
    <property type="entry name" value="Sec1"/>
    <property type="match status" value="1"/>
</dbReference>
<reference evidence="5" key="1">
    <citation type="submission" date="2025-08" db="UniProtKB">
        <authorList>
            <consortium name="RefSeq"/>
        </authorList>
    </citation>
    <scope>IDENTIFICATION</scope>
</reference>
<sequence length="627" mass="71001">MAAHLSGGRINLAVWREVARRELLECLDKCVGSKAVVWDDHLTGPFGLIAEYSLLKEHEVDKMFPLRPGRLPIAAGSGPGSMIIQNIIFIVRPRLELMEVVADAIRRTEEAAGRFHMEFHIFFVPRRSLLCERKLTELGVYGTLTTVGEYTLDLLPFDSDVLSMEMEQSFKECCLQNDLTTMFYVAKALMKIQALYGVIPKIYGKGPLSKHVADIILRMRREMAGNERQVPPQIDTLLLVDRTVDLLTPLATQLTYEGLIDEIYGIHNTTVKLPPEKFVRKNENEPQPELPTEPKKIQLNSSDELFAVIRDKNFNAVGPELSKKAKILSAQYEERKDAKTVRDIKQFVSKLPHIQAAKASLATHTSIAELVKERTDLESFMDSLQTQQEFMNGVDTDKVNNYIEECIAKREPLIKVLRLLCMQSVTNNGFKPKILDFYKREIIQTYGFEHIVSLNNLEKVGLLKVQGQKTYGTIRKTLRLVVEDVNEQNPHDISYVYSGYAPLSVRLAQCLARPGWRSIEEVLRLLPGPTVEETQQVPYGLLKKRTIGDSQGDNQKVTLVFFLGGVTYAEIAALRFLSSQDEGPMEYVIATTMVINGHNWLRSIMEDLIVPTISERSTDSMTSSRLR</sequence>
<comment type="subcellular location">
    <subcellularLocation>
        <location evidence="1">Endomembrane system</location>
        <topology evidence="1">Peripheral membrane protein</topology>
    </subcellularLocation>
</comment>
<dbReference type="GO" id="GO:0012505">
    <property type="term" value="C:endomembrane system"/>
    <property type="evidence" value="ECO:0007669"/>
    <property type="project" value="UniProtKB-SubCell"/>
</dbReference>
<dbReference type="InterPro" id="IPR043155">
    <property type="entry name" value="VPS33_dom3b"/>
</dbReference>
<keyword evidence="4" id="KW-1185">Reference proteome</keyword>
<dbReference type="Gene3D" id="3.40.50.1910">
    <property type="match status" value="2"/>
</dbReference>
<dbReference type="OMA" id="EFHIFFV"/>
<dbReference type="GO" id="GO:0016192">
    <property type="term" value="P:vesicle-mediated transport"/>
    <property type="evidence" value="ECO:0007669"/>
    <property type="project" value="InterPro"/>
</dbReference>
<proteinExistence type="inferred from homology"/>
<keyword evidence="3" id="KW-0472">Membrane</keyword>
<protein>
    <submittedName>
        <fullName evidence="5">Vacuolar protein sorting-associated protein 33A-like</fullName>
    </submittedName>
</protein>
<comment type="similarity">
    <text evidence="2">Belongs to the STXBP/unc-18/SEC1 family.</text>
</comment>
<evidence type="ECO:0000256" key="3">
    <source>
        <dbReference type="ARBA" id="ARBA00023136"/>
    </source>
</evidence>
<dbReference type="InterPro" id="IPR027482">
    <property type="entry name" value="Sec1-like_dom2"/>
</dbReference>
<dbReference type="Proteomes" id="UP000694845">
    <property type="component" value="Unplaced"/>
</dbReference>
<dbReference type="OrthoDB" id="10262287at2759"/>
<dbReference type="Gene3D" id="1.25.40.850">
    <property type="match status" value="1"/>
</dbReference>
<accession>A0A8B7YJ57</accession>
<evidence type="ECO:0000256" key="1">
    <source>
        <dbReference type="ARBA" id="ARBA00004184"/>
    </source>
</evidence>
<dbReference type="InterPro" id="IPR043154">
    <property type="entry name" value="Sec-1-like_dom1"/>
</dbReference>
<dbReference type="GeneID" id="110980694"/>
<name>A0A8B7YJ57_ACAPL</name>
<dbReference type="FunFam" id="3.40.50.1910:FF:000005">
    <property type="entry name" value="vacuolar protein sorting-associated protein 33A isoform X1"/>
    <property type="match status" value="1"/>
</dbReference>
<dbReference type="FunFam" id="1.25.40.850:FF:000002">
    <property type="entry name" value="Vacuolar protein sorting-associated protein 33A"/>
    <property type="match status" value="1"/>
</dbReference>
<evidence type="ECO:0000313" key="4">
    <source>
        <dbReference type="Proteomes" id="UP000694845"/>
    </source>
</evidence>
<evidence type="ECO:0000256" key="2">
    <source>
        <dbReference type="ARBA" id="ARBA00009884"/>
    </source>
</evidence>
<dbReference type="SUPFAM" id="SSF56815">
    <property type="entry name" value="Sec1/munc18-like (SM) proteins"/>
    <property type="match status" value="1"/>
</dbReference>
<dbReference type="InterPro" id="IPR043127">
    <property type="entry name" value="Sec-1-like_dom3a"/>
</dbReference>
<dbReference type="AlphaFoldDB" id="A0A8B7YJ57"/>
<gene>
    <name evidence="5" type="primary">LOC110980694</name>
</gene>
<dbReference type="InterPro" id="IPR001619">
    <property type="entry name" value="Sec1-like"/>
</dbReference>
<dbReference type="RefSeq" id="XP_022093284.1">
    <property type="nucleotide sequence ID" value="XM_022237592.1"/>
</dbReference>
<evidence type="ECO:0000313" key="5">
    <source>
        <dbReference type="RefSeq" id="XP_022093284.1"/>
    </source>
</evidence>
<dbReference type="PANTHER" id="PTHR11679">
    <property type="entry name" value="VESICLE PROTEIN SORTING-ASSOCIATED"/>
    <property type="match status" value="1"/>
</dbReference>
<dbReference type="KEGG" id="aplc:110980694"/>
<dbReference type="InterPro" id="IPR036045">
    <property type="entry name" value="Sec1-like_sf"/>
</dbReference>
<dbReference type="Gene3D" id="3.40.50.2060">
    <property type="match status" value="1"/>
</dbReference>
<organism evidence="4 5">
    <name type="scientific">Acanthaster planci</name>
    <name type="common">Crown-of-thorns starfish</name>
    <dbReference type="NCBI Taxonomy" id="133434"/>
    <lineage>
        <taxon>Eukaryota</taxon>
        <taxon>Metazoa</taxon>
        <taxon>Echinodermata</taxon>
        <taxon>Eleutherozoa</taxon>
        <taxon>Asterozoa</taxon>
        <taxon>Asteroidea</taxon>
        <taxon>Valvatacea</taxon>
        <taxon>Valvatida</taxon>
        <taxon>Acanthasteridae</taxon>
        <taxon>Acanthaster</taxon>
    </lineage>
</organism>
<dbReference type="Gene3D" id="3.90.830.10">
    <property type="entry name" value="Syntaxin Binding Protein 1, Chain A, domain 2"/>
    <property type="match status" value="1"/>
</dbReference>